<dbReference type="SUPFAM" id="SSF52833">
    <property type="entry name" value="Thioredoxin-like"/>
    <property type="match status" value="1"/>
</dbReference>
<evidence type="ECO:0000313" key="2">
    <source>
        <dbReference type="EMBL" id="SCZ81660.1"/>
    </source>
</evidence>
<sequence length="102" mass="11321">MLKIYGRDDCPDCVACKANFDEAGLEYDFRDIGKSLKDMAIFLKIRDINEEFDDIVGSGKIGIPALVFEDRSVTLDWEAYLEEHGYLVEKPGSSCSVDGSGC</sequence>
<proteinExistence type="predicted"/>
<gene>
    <name evidence="2" type="ORF">SAMN02910350_02928</name>
</gene>
<evidence type="ECO:0000259" key="1">
    <source>
        <dbReference type="Pfam" id="PF00462"/>
    </source>
</evidence>
<name>A0A1G5S6Z6_PSEXY</name>
<organism evidence="2 3">
    <name type="scientific">Pseudobutyrivibrio xylanivorans</name>
    <dbReference type="NCBI Taxonomy" id="185007"/>
    <lineage>
        <taxon>Bacteria</taxon>
        <taxon>Bacillati</taxon>
        <taxon>Bacillota</taxon>
        <taxon>Clostridia</taxon>
        <taxon>Lachnospirales</taxon>
        <taxon>Lachnospiraceae</taxon>
        <taxon>Pseudobutyrivibrio</taxon>
    </lineage>
</organism>
<dbReference type="EMBL" id="FMWK01000026">
    <property type="protein sequence ID" value="SCZ81660.1"/>
    <property type="molecule type" value="Genomic_DNA"/>
</dbReference>
<dbReference type="Pfam" id="PF00462">
    <property type="entry name" value="Glutaredoxin"/>
    <property type="match status" value="1"/>
</dbReference>
<reference evidence="2 3" key="1">
    <citation type="submission" date="2016-10" db="EMBL/GenBank/DDBJ databases">
        <authorList>
            <person name="de Groot N.N."/>
        </authorList>
    </citation>
    <scope>NUCLEOTIDE SEQUENCE [LARGE SCALE GENOMIC DNA]</scope>
    <source>
        <strain evidence="2 3">DSM 10317</strain>
    </source>
</reference>
<dbReference type="InterPro" id="IPR036249">
    <property type="entry name" value="Thioredoxin-like_sf"/>
</dbReference>
<feature type="domain" description="Glutaredoxin" evidence="1">
    <location>
        <begin position="3"/>
        <end position="36"/>
    </location>
</feature>
<evidence type="ECO:0000313" key="3">
    <source>
        <dbReference type="Proteomes" id="UP000199428"/>
    </source>
</evidence>
<dbReference type="InterPro" id="IPR002109">
    <property type="entry name" value="Glutaredoxin"/>
</dbReference>
<dbReference type="AlphaFoldDB" id="A0A1G5S6Z6"/>
<dbReference type="Gene3D" id="3.40.30.10">
    <property type="entry name" value="Glutaredoxin"/>
    <property type="match status" value="1"/>
</dbReference>
<dbReference type="Proteomes" id="UP000199428">
    <property type="component" value="Unassembled WGS sequence"/>
</dbReference>
<protein>
    <submittedName>
        <fullName evidence="2">Glutaredoxin-related protein</fullName>
    </submittedName>
</protein>
<accession>A0A1G5S6Z6</accession>
<dbReference type="RefSeq" id="WP_090164394.1">
    <property type="nucleotide sequence ID" value="NZ_FMWK01000026.1"/>
</dbReference>